<protein>
    <submittedName>
        <fullName evidence="1">Uncharacterized protein</fullName>
    </submittedName>
</protein>
<dbReference type="RefSeq" id="WP_096237084.1">
    <property type="nucleotide sequence ID" value="NZ_CP023422.1"/>
</dbReference>
<dbReference type="EMBL" id="CP023422">
    <property type="protein sequence ID" value="ATD62510.1"/>
    <property type="molecule type" value="Genomic_DNA"/>
</dbReference>
<name>A0A290X073_9BURK</name>
<accession>A0A290X073</accession>
<sequence>MTVRLLKPYAQRPAGAIATFEASTEAGMIASGQASANLTGGFEYFIPRPGLRLQAAQIAVGSLTLRAAEQAPVLLPEGQVLNISGSAGTAGVIYRLDPVLGGTNSLQSWAIGTGALAQIGPYAGLQRFLVTCSAGRVDAAVNAAAAMAPMIVVSSAAPNNNDGRPDGTIYIQTA</sequence>
<evidence type="ECO:0000313" key="1">
    <source>
        <dbReference type="EMBL" id="ATD62510.1"/>
    </source>
</evidence>
<proteinExistence type="predicted"/>
<dbReference type="Proteomes" id="UP000218437">
    <property type="component" value="Chromosome"/>
</dbReference>
<keyword evidence="2" id="KW-1185">Reference proteome</keyword>
<evidence type="ECO:0000313" key="2">
    <source>
        <dbReference type="Proteomes" id="UP000218437"/>
    </source>
</evidence>
<dbReference type="KEGG" id="jsv:CNX70_21940"/>
<reference evidence="1 2" key="1">
    <citation type="submission" date="2017-09" db="EMBL/GenBank/DDBJ databases">
        <title>Complete genome sequence of Janthinobacterium svalbardensis PAMC 27463.</title>
        <authorList>
            <person name="Cho Y.-J."/>
            <person name="Cho A."/>
            <person name="Kim O.-S."/>
            <person name="Lee J.-I."/>
        </authorList>
    </citation>
    <scope>NUCLEOTIDE SEQUENCE [LARGE SCALE GENOMIC DNA]</scope>
    <source>
        <strain evidence="1 2">PAMC 27463</strain>
    </source>
</reference>
<organism evidence="1 2">
    <name type="scientific">Janthinobacterium svalbardensis</name>
    <dbReference type="NCBI Taxonomy" id="368607"/>
    <lineage>
        <taxon>Bacteria</taxon>
        <taxon>Pseudomonadati</taxon>
        <taxon>Pseudomonadota</taxon>
        <taxon>Betaproteobacteria</taxon>
        <taxon>Burkholderiales</taxon>
        <taxon>Oxalobacteraceae</taxon>
        <taxon>Janthinobacterium</taxon>
    </lineage>
</organism>
<gene>
    <name evidence="1" type="ORF">CNX70_21940</name>
</gene>
<dbReference type="AlphaFoldDB" id="A0A290X073"/>